<dbReference type="InterPro" id="IPR050469">
    <property type="entry name" value="Diguanylate_Cyclase"/>
</dbReference>
<dbReference type="NCBIfam" id="TIGR00254">
    <property type="entry name" value="GGDEF"/>
    <property type="match status" value="1"/>
</dbReference>
<evidence type="ECO:0000313" key="3">
    <source>
        <dbReference type="Proteomes" id="UP000231464"/>
    </source>
</evidence>
<gene>
    <name evidence="2" type="ORF">COU23_00235</name>
</gene>
<reference evidence="3" key="1">
    <citation type="submission" date="2017-09" db="EMBL/GenBank/DDBJ databases">
        <title>Depth-based differentiation of microbial function through sediment-hosted aquifers and enrichment of novel symbionts in the deep terrestrial subsurface.</title>
        <authorList>
            <person name="Probst A.J."/>
            <person name="Ladd B."/>
            <person name="Jarett J.K."/>
            <person name="Geller-Mcgrath D.E."/>
            <person name="Sieber C.M.K."/>
            <person name="Emerson J.B."/>
            <person name="Anantharaman K."/>
            <person name="Thomas B.C."/>
            <person name="Malmstrom R."/>
            <person name="Stieglmeier M."/>
            <person name="Klingl A."/>
            <person name="Woyke T."/>
            <person name="Ryan C.M."/>
            <person name="Banfield J.F."/>
        </authorList>
    </citation>
    <scope>NUCLEOTIDE SEQUENCE [LARGE SCALE GENOMIC DNA]</scope>
</reference>
<feature type="domain" description="GGDEF" evidence="1">
    <location>
        <begin position="10"/>
        <end position="156"/>
    </location>
</feature>
<dbReference type="InterPro" id="IPR029787">
    <property type="entry name" value="Nucleotide_cyclase"/>
</dbReference>
<dbReference type="Proteomes" id="UP000231464">
    <property type="component" value="Unassembled WGS sequence"/>
</dbReference>
<dbReference type="PANTHER" id="PTHR45138">
    <property type="entry name" value="REGULATORY COMPONENTS OF SENSORY TRANSDUCTION SYSTEM"/>
    <property type="match status" value="1"/>
</dbReference>
<dbReference type="GO" id="GO:1902201">
    <property type="term" value="P:negative regulation of bacterial-type flagellum-dependent cell motility"/>
    <property type="evidence" value="ECO:0007669"/>
    <property type="project" value="TreeGrafter"/>
</dbReference>
<dbReference type="PROSITE" id="PS50887">
    <property type="entry name" value="GGDEF"/>
    <property type="match status" value="1"/>
</dbReference>
<name>A0A2M6WBE0_9BACT</name>
<proteinExistence type="predicted"/>
<dbReference type="SMART" id="SM00267">
    <property type="entry name" value="GGDEF"/>
    <property type="match status" value="1"/>
</dbReference>
<dbReference type="AlphaFoldDB" id="A0A2M6WBE0"/>
<dbReference type="PANTHER" id="PTHR45138:SF9">
    <property type="entry name" value="DIGUANYLATE CYCLASE DGCM-RELATED"/>
    <property type="match status" value="1"/>
</dbReference>
<organism evidence="2 3">
    <name type="scientific">Candidatus Kuenenbacteria bacterium CG10_big_fil_rev_8_21_14_0_10_36_11</name>
    <dbReference type="NCBI Taxonomy" id="1974618"/>
    <lineage>
        <taxon>Bacteria</taxon>
        <taxon>Candidatus Kueneniibacteriota</taxon>
    </lineage>
</organism>
<dbReference type="InterPro" id="IPR000160">
    <property type="entry name" value="GGDEF_dom"/>
</dbReference>
<comment type="caution">
    <text evidence="2">The sequence shown here is derived from an EMBL/GenBank/DDBJ whole genome shotgun (WGS) entry which is preliminary data.</text>
</comment>
<protein>
    <recommendedName>
        <fullName evidence="1">GGDEF domain-containing protein</fullName>
    </recommendedName>
</protein>
<evidence type="ECO:0000313" key="2">
    <source>
        <dbReference type="EMBL" id="PIT90128.1"/>
    </source>
</evidence>
<dbReference type="InterPro" id="IPR043128">
    <property type="entry name" value="Rev_trsase/Diguanyl_cyclase"/>
</dbReference>
<dbReference type="SUPFAM" id="SSF55073">
    <property type="entry name" value="Nucleotide cyclase"/>
    <property type="match status" value="1"/>
</dbReference>
<dbReference type="Pfam" id="PF00990">
    <property type="entry name" value="GGDEF"/>
    <property type="match status" value="1"/>
</dbReference>
<dbReference type="GO" id="GO:0052621">
    <property type="term" value="F:diguanylate cyclase activity"/>
    <property type="evidence" value="ECO:0007669"/>
    <property type="project" value="TreeGrafter"/>
</dbReference>
<dbReference type="GO" id="GO:0043709">
    <property type="term" value="P:cell adhesion involved in single-species biofilm formation"/>
    <property type="evidence" value="ECO:0007669"/>
    <property type="project" value="TreeGrafter"/>
</dbReference>
<dbReference type="EMBL" id="PFBP01000003">
    <property type="protein sequence ID" value="PIT90128.1"/>
    <property type="molecule type" value="Genomic_DNA"/>
</dbReference>
<accession>A0A2M6WBE0</accession>
<sequence length="163" mass="18846">MPNIENNISKKPTAERERVDALRQTDNPYEYGHLMGDKFLKTIAKIIKENIRESDFAYRYAGDEFAVFLPDSDTKIAIKVAEKIRQKIETDVPQQMINLFKATISVGCADTDMIPSWTMDQSKIDMQEIIKELIDKADQALYQSKDQRNKVTIYSHDLQKNNL</sequence>
<dbReference type="CDD" id="cd01949">
    <property type="entry name" value="GGDEF"/>
    <property type="match status" value="1"/>
</dbReference>
<evidence type="ECO:0000259" key="1">
    <source>
        <dbReference type="PROSITE" id="PS50887"/>
    </source>
</evidence>
<dbReference type="GO" id="GO:0005886">
    <property type="term" value="C:plasma membrane"/>
    <property type="evidence" value="ECO:0007669"/>
    <property type="project" value="TreeGrafter"/>
</dbReference>
<dbReference type="Gene3D" id="3.30.70.270">
    <property type="match status" value="1"/>
</dbReference>